<dbReference type="Gene3D" id="1.20.58.900">
    <property type="match status" value="1"/>
</dbReference>
<dbReference type="Proteomes" id="UP001482620">
    <property type="component" value="Unassembled WGS sequence"/>
</dbReference>
<dbReference type="SUPFAM" id="SSF140741">
    <property type="entry name" value="RUN domain-like"/>
    <property type="match status" value="1"/>
</dbReference>
<proteinExistence type="inferred from homology"/>
<organism evidence="4 5">
    <name type="scientific">Ilyodon furcidens</name>
    <name type="common">goldbreast splitfin</name>
    <dbReference type="NCBI Taxonomy" id="33524"/>
    <lineage>
        <taxon>Eukaryota</taxon>
        <taxon>Metazoa</taxon>
        <taxon>Chordata</taxon>
        <taxon>Craniata</taxon>
        <taxon>Vertebrata</taxon>
        <taxon>Euteleostomi</taxon>
        <taxon>Actinopterygii</taxon>
        <taxon>Neopterygii</taxon>
        <taxon>Teleostei</taxon>
        <taxon>Neoteleostei</taxon>
        <taxon>Acanthomorphata</taxon>
        <taxon>Ovalentaria</taxon>
        <taxon>Atherinomorphae</taxon>
        <taxon>Cyprinodontiformes</taxon>
        <taxon>Goodeidae</taxon>
        <taxon>Ilyodon</taxon>
    </lineage>
</organism>
<evidence type="ECO:0000313" key="5">
    <source>
        <dbReference type="Proteomes" id="UP001482620"/>
    </source>
</evidence>
<sequence length="99" mass="11122">FSVKTLLEKYTAEPIDDSSEEFINFAAILEHILSHRFKGSGSWFSSDGQRSFWEYIRLACSKVQNNCIASIENIENISTSRAKARTFMCTALCVCWGGG</sequence>
<comment type="similarity">
    <text evidence="2">Belongs to the RUNDC3 family.</text>
</comment>
<name>A0ABV0VHT0_9TELE</name>
<dbReference type="PROSITE" id="PS50826">
    <property type="entry name" value="RUN"/>
    <property type="match status" value="1"/>
</dbReference>
<accession>A0ABV0VHT0</accession>
<evidence type="ECO:0000313" key="4">
    <source>
        <dbReference type="EMBL" id="MEQ2256011.1"/>
    </source>
</evidence>
<protein>
    <submittedName>
        <fullName evidence="4">RUN domain-containing protein 3A</fullName>
    </submittedName>
</protein>
<keyword evidence="1" id="KW-0175">Coiled coil</keyword>
<dbReference type="EMBL" id="JAHRIQ010106275">
    <property type="protein sequence ID" value="MEQ2256011.1"/>
    <property type="molecule type" value="Genomic_DNA"/>
</dbReference>
<dbReference type="InterPro" id="IPR037213">
    <property type="entry name" value="Run_dom_sf"/>
</dbReference>
<dbReference type="InterPro" id="IPR047340">
    <property type="entry name" value="RUNDC3A_B"/>
</dbReference>
<dbReference type="Pfam" id="PF02759">
    <property type="entry name" value="RUN"/>
    <property type="match status" value="1"/>
</dbReference>
<reference evidence="4 5" key="1">
    <citation type="submission" date="2021-06" db="EMBL/GenBank/DDBJ databases">
        <authorList>
            <person name="Palmer J.M."/>
        </authorList>
    </citation>
    <scope>NUCLEOTIDE SEQUENCE [LARGE SCALE GENOMIC DNA]</scope>
    <source>
        <strain evidence="5">if_2019</strain>
        <tissue evidence="4">Muscle</tissue>
    </source>
</reference>
<evidence type="ECO:0000256" key="2">
    <source>
        <dbReference type="ARBA" id="ARBA00034727"/>
    </source>
</evidence>
<keyword evidence="5" id="KW-1185">Reference proteome</keyword>
<evidence type="ECO:0000256" key="1">
    <source>
        <dbReference type="ARBA" id="ARBA00023054"/>
    </source>
</evidence>
<feature type="domain" description="RUN" evidence="3">
    <location>
        <begin position="16"/>
        <end position="99"/>
    </location>
</feature>
<feature type="non-terminal residue" evidence="4">
    <location>
        <position position="1"/>
    </location>
</feature>
<evidence type="ECO:0000259" key="3">
    <source>
        <dbReference type="PROSITE" id="PS50826"/>
    </source>
</evidence>
<dbReference type="InterPro" id="IPR004012">
    <property type="entry name" value="Run_dom"/>
</dbReference>
<dbReference type="PANTHER" id="PTHR46251:SF4">
    <property type="entry name" value="RUN DOMAIN-CONTAINING PROTEIN 3A"/>
    <property type="match status" value="1"/>
</dbReference>
<gene>
    <name evidence="4" type="primary">RUNDC3A_2</name>
    <name evidence="4" type="ORF">ILYODFUR_019820</name>
</gene>
<comment type="caution">
    <text evidence="4">The sequence shown here is derived from an EMBL/GenBank/DDBJ whole genome shotgun (WGS) entry which is preliminary data.</text>
</comment>
<dbReference type="PANTHER" id="PTHR46251">
    <property type="entry name" value="RUN DOMAIN-CONTAINING 3 PROTEIN RUNDC3"/>
    <property type="match status" value="1"/>
</dbReference>